<organism evidence="1 2">
    <name type="scientific">Miniphocaeibacter halophilus</name>
    <dbReference type="NCBI Taxonomy" id="2931922"/>
    <lineage>
        <taxon>Bacteria</taxon>
        <taxon>Bacillati</taxon>
        <taxon>Bacillota</taxon>
        <taxon>Tissierellia</taxon>
        <taxon>Tissierellales</taxon>
        <taxon>Peptoniphilaceae</taxon>
        <taxon>Miniphocaeibacter</taxon>
    </lineage>
</organism>
<sequence>MIELGEIQKLEIKRIRKVGAFLGPSKSSDRDEVVLLPSNEITEKDKVGDTTDVFIYKDHENRLTATRKKPKITLGKIAHLEVKDITKIGAFLDWGLQKDLFLPFKEQTIKLEKGRKYLVALYIDKSNRLSSTMKIRDYLRTDSNFKENDWVDGIVYNIVDDIGAFVAVDGIYEALIPKEHIRGIVVVGENVSARVSSVKADGRLNLTMKNRSHLEIDNDSNLIMDTLLENDGFLELNDKSSPEDIIDTLSMTKSSFKKAVGRLLKNNKIEFYKNGIKIKRRD</sequence>
<evidence type="ECO:0000313" key="1">
    <source>
        <dbReference type="EMBL" id="QQK07482.1"/>
    </source>
</evidence>
<protein>
    <submittedName>
        <fullName evidence="1">RNA-binding protein</fullName>
    </submittedName>
</protein>
<dbReference type="EMBL" id="CP066744">
    <property type="protein sequence ID" value="QQK07482.1"/>
    <property type="molecule type" value="Genomic_DNA"/>
</dbReference>
<reference evidence="1 2" key="1">
    <citation type="journal article" date="2022" name="Int. J. Syst. Evol. Microbiol.">
        <title>Miniphocaeibacter halophilus sp. nov., an ammonium-tolerant acetate-producing bacterium isolated from a biogas system.</title>
        <authorList>
            <person name="Schnurer A."/>
            <person name="Singh A."/>
            <person name="Bi S."/>
            <person name="Qiao W."/>
            <person name="Westerholm M."/>
        </authorList>
    </citation>
    <scope>NUCLEOTIDE SEQUENCE [LARGE SCALE GENOMIC DNA]</scope>
    <source>
        <strain evidence="1 2">AMB_01</strain>
    </source>
</reference>
<name>A0AC61MPM1_9FIRM</name>
<evidence type="ECO:0000313" key="2">
    <source>
        <dbReference type="Proteomes" id="UP000595814"/>
    </source>
</evidence>
<keyword evidence="2" id="KW-1185">Reference proteome</keyword>
<dbReference type="Proteomes" id="UP000595814">
    <property type="component" value="Chromosome"/>
</dbReference>
<accession>A0AC61MPM1</accession>
<proteinExistence type="predicted"/>
<gene>
    <name evidence="1" type="ORF">JFY71_09285</name>
</gene>